<reference evidence="2 3" key="1">
    <citation type="submission" date="2021-10" db="EMBL/GenBank/DDBJ databases">
        <title>Streptomyces gossypii sp. nov., isolated from soil collected from cotton field.</title>
        <authorList>
            <person name="Ge X."/>
            <person name="Chen X."/>
            <person name="Liu W."/>
        </authorList>
    </citation>
    <scope>NUCLEOTIDE SEQUENCE [LARGE SCALE GENOMIC DNA]</scope>
    <source>
        <strain evidence="2 3">N2-109</strain>
    </source>
</reference>
<organism evidence="2 3">
    <name type="scientific">Streptomyces gossypii</name>
    <dbReference type="NCBI Taxonomy" id="2883101"/>
    <lineage>
        <taxon>Bacteria</taxon>
        <taxon>Bacillati</taxon>
        <taxon>Actinomycetota</taxon>
        <taxon>Actinomycetes</taxon>
        <taxon>Kitasatosporales</taxon>
        <taxon>Streptomycetaceae</taxon>
        <taxon>Streptomyces</taxon>
    </lineage>
</organism>
<protein>
    <submittedName>
        <fullName evidence="2">Uncharacterized protein</fullName>
    </submittedName>
</protein>
<name>A0ABT2K3F5_9ACTN</name>
<dbReference type="Proteomes" id="UP001156389">
    <property type="component" value="Unassembled WGS sequence"/>
</dbReference>
<accession>A0ABT2K3F5</accession>
<feature type="compositionally biased region" description="Polar residues" evidence="1">
    <location>
        <begin position="566"/>
        <end position="580"/>
    </location>
</feature>
<dbReference type="RefSeq" id="WP_260222058.1">
    <property type="nucleotide sequence ID" value="NZ_JAJAGO010000025.1"/>
</dbReference>
<evidence type="ECO:0000313" key="2">
    <source>
        <dbReference type="EMBL" id="MCT2594697.1"/>
    </source>
</evidence>
<sequence length="580" mass="58557">MSGNEKASPQDAIAQAQVAITDLRRRISPFFGGGFGDNKTTAFNKTAFDGFDLNAMVDMVEDALPADLEAAGDALEAAATKIEEVGSDLRTHIGNVTWQGQAGSAFRRWGGNLAKDTLKLGTYASAASVQIKAAGLGLAMVKASMPPRDDGGVGPKVAKIPEKERKGNNQDFVKAAKADATKREETRQEAIMQMNKLSSYYQVSHDTMYGQEEPTFKPLSGKEIGMPPAPPGFGDPKRVGSGGAGVYSVNSSGAAFAAASTGGGSGGGADFSGPNATPSSQLPGSVSPGVPASVPGSSLGPSPSSPALDSVTTPPVRTEIDSYAPPLTQADPGIKPPVPTGGGGPNVPPPPIGPIGIPGPAVPRPTGPGFAKNIGAPRNTGPLGGPSNGRTSPPPGPLMGRPPAGGGMPVHPPGRAGSPPPPMGRPPGIIGGTPSRSSPAANNAPRLPRGAVVGGEHPPMGRPPMGGMGMGMGGAGSPNPGRAVGNRGGRLVSTPGGVVGNPRSGAASQARTPRAFTPGGMGLVRGSDANSRNSIRTMPRGRTSTGRDPERRETRRRGYLTEDAETWSTRRGSSVPSVVE</sequence>
<feature type="compositionally biased region" description="Low complexity" evidence="1">
    <location>
        <begin position="282"/>
        <end position="308"/>
    </location>
</feature>
<feature type="compositionally biased region" description="Low complexity" evidence="1">
    <location>
        <begin position="426"/>
        <end position="439"/>
    </location>
</feature>
<proteinExistence type="predicted"/>
<gene>
    <name evidence="2" type="ORF">LHJ74_33105</name>
</gene>
<evidence type="ECO:0000313" key="3">
    <source>
        <dbReference type="Proteomes" id="UP001156389"/>
    </source>
</evidence>
<feature type="region of interest" description="Disordered" evidence="1">
    <location>
        <begin position="258"/>
        <end position="580"/>
    </location>
</feature>
<comment type="caution">
    <text evidence="2">The sequence shown here is derived from an EMBL/GenBank/DDBJ whole genome shotgun (WGS) entry which is preliminary data.</text>
</comment>
<feature type="compositionally biased region" description="Gly residues" evidence="1">
    <location>
        <begin position="464"/>
        <end position="476"/>
    </location>
</feature>
<dbReference type="EMBL" id="JAJAGO010000025">
    <property type="protein sequence ID" value="MCT2594697.1"/>
    <property type="molecule type" value="Genomic_DNA"/>
</dbReference>
<feature type="region of interest" description="Disordered" evidence="1">
    <location>
        <begin position="211"/>
        <end position="238"/>
    </location>
</feature>
<feature type="compositionally biased region" description="Gly residues" evidence="1">
    <location>
        <begin position="261"/>
        <end position="270"/>
    </location>
</feature>
<evidence type="ECO:0000256" key="1">
    <source>
        <dbReference type="SAM" id="MobiDB-lite"/>
    </source>
</evidence>
<keyword evidence="3" id="KW-1185">Reference proteome</keyword>